<dbReference type="GO" id="GO:0003676">
    <property type="term" value="F:nucleic acid binding"/>
    <property type="evidence" value="ECO:0007669"/>
    <property type="project" value="InterPro"/>
</dbReference>
<dbReference type="InterPro" id="IPR002156">
    <property type="entry name" value="RNaseH_domain"/>
</dbReference>
<evidence type="ECO:0000313" key="5">
    <source>
        <dbReference type="EMBL" id="SPD26728.1"/>
    </source>
</evidence>
<reference evidence="5" key="1">
    <citation type="submission" date="2018-02" db="EMBL/GenBank/DDBJ databases">
        <authorList>
            <person name="Cohen D.B."/>
            <person name="Kent A.D."/>
        </authorList>
    </citation>
    <scope>NUCLEOTIDE SEQUENCE</scope>
</reference>
<dbReference type="PANTHER" id="PTHR47074">
    <property type="entry name" value="BNAC02G40300D PROTEIN"/>
    <property type="match status" value="1"/>
</dbReference>
<proteinExistence type="predicted"/>
<dbReference type="Gene3D" id="3.60.10.10">
    <property type="entry name" value="Endonuclease/exonuclease/phosphatase"/>
    <property type="match status" value="1"/>
</dbReference>
<dbReference type="InterPro" id="IPR036397">
    <property type="entry name" value="RNaseH_sf"/>
</dbReference>
<evidence type="ECO:0000259" key="3">
    <source>
        <dbReference type="Pfam" id="PF13966"/>
    </source>
</evidence>
<dbReference type="PANTHER" id="PTHR47074:SF48">
    <property type="entry name" value="POLYNUCLEOTIDYL TRANSFERASE, RIBONUCLEASE H-LIKE SUPERFAMILY PROTEIN"/>
    <property type="match status" value="1"/>
</dbReference>
<dbReference type="GO" id="GO:0004523">
    <property type="term" value="F:RNA-DNA hybrid ribonuclease activity"/>
    <property type="evidence" value="ECO:0007669"/>
    <property type="project" value="InterPro"/>
</dbReference>
<feature type="domain" description="RNase H type-1" evidence="2">
    <location>
        <begin position="894"/>
        <end position="967"/>
    </location>
</feature>
<feature type="domain" description="Zinc knuckle CX2CX4HX4C" evidence="4">
    <location>
        <begin position="89"/>
        <end position="135"/>
    </location>
</feature>
<dbReference type="CDD" id="cd06222">
    <property type="entry name" value="RNase_H_like"/>
    <property type="match status" value="1"/>
</dbReference>
<dbReference type="Pfam" id="PF14392">
    <property type="entry name" value="zf-CCHC_4"/>
    <property type="match status" value="1"/>
</dbReference>
<accession>A0A2N9IQD1</accession>
<dbReference type="SUPFAM" id="SSF56219">
    <property type="entry name" value="DNase I-like"/>
    <property type="match status" value="1"/>
</dbReference>
<dbReference type="Gene3D" id="3.30.420.10">
    <property type="entry name" value="Ribonuclease H-like superfamily/Ribonuclease H"/>
    <property type="match status" value="1"/>
</dbReference>
<dbReference type="InterPro" id="IPR025836">
    <property type="entry name" value="Zn_knuckle_CX2CX4HX4C"/>
</dbReference>
<evidence type="ECO:0008006" key="6">
    <source>
        <dbReference type="Google" id="ProtNLM"/>
    </source>
</evidence>
<evidence type="ECO:0000259" key="4">
    <source>
        <dbReference type="Pfam" id="PF14392"/>
    </source>
</evidence>
<dbReference type="Pfam" id="PF13966">
    <property type="entry name" value="zf-RVT"/>
    <property type="match status" value="1"/>
</dbReference>
<name>A0A2N9IQD1_FAGSY</name>
<dbReference type="InterPro" id="IPR044730">
    <property type="entry name" value="RNase_H-like_dom_plant"/>
</dbReference>
<evidence type="ECO:0000256" key="1">
    <source>
        <dbReference type="SAM" id="MobiDB-lite"/>
    </source>
</evidence>
<evidence type="ECO:0000259" key="2">
    <source>
        <dbReference type="Pfam" id="PF13456"/>
    </source>
</evidence>
<dbReference type="InterPro" id="IPR052929">
    <property type="entry name" value="RNase_H-like_EbsB-rel"/>
</dbReference>
<dbReference type="EMBL" id="OIVN01006163">
    <property type="protein sequence ID" value="SPD26728.1"/>
    <property type="molecule type" value="Genomic_DNA"/>
</dbReference>
<dbReference type="AlphaFoldDB" id="A0A2N9IQD1"/>
<dbReference type="InterPro" id="IPR026960">
    <property type="entry name" value="RVT-Znf"/>
</dbReference>
<sequence length="969" mass="110820">MWKTFSLSDKEGLNVDLVNTSQQPENILAAKFLTSRVLNMDAVARTFKPLWKTRQSFTVQDLGGLVEKVAASDDECGGENCMRVRVRMEVNRPLCRGRLVNLDEGKQGWVAFRYERLPNFCYWCGCLDHVEKDCDIGLQQRHSSTKEEFQYGAWLRATSDCPPRKTVVIVPGNQPKSRANSTRADHPSHQPATEMEDLNCERNEKGKASDVTARDLENDMEIEPNPGFPLQRLVPSPAGSHDLYQLELSRAWEPGNDSSSNQPWRLTCFYGAPETHLREHSWNLLRTLNGQHSLPWCCVGDFNEIVRNSEKCGRRSQSERQMQGFRAVIDDYGFLDLGFRGFPFTWCNNRGSPLVQVTEKIQRSGDELMKWSRIQFGNITKLLKEKTEQLRQAEMDSTLGFGHDTVISIRREVSDLLLKEEKMWKQRSRDSWLKEGDRNTKYFHNCASHRKRRNTISLVRMDFGELVTDANLIGKQFTEYYQALFTATPLEEVEVLLDSIQLCVTQEMNQTLTAQFTKEEVLTAMKQMGPLKAPGPDGMPPIFYQSYWHVVGKDVAAVVLYCLQSGKVGFMALKLDMSKAYDRVEWGFLKQVMVTLFPSEGLRQGDPISPYLFLLCEEGLTGLLKKATLQEASEKTRGSFAWRSILKTKDLIKSGLNWRVGDGTQIPIKGSNWLLDEGHRRQEDKLFWFDTRDGKYSMHSGYKLLCKDARASQPESSRQWDPNPLWKRIWGARVPAKVKSFLWRACHDSLPIKSGLFKRQVTSTPICDLCRYQREDSLHALWVCPVVAQVWSLAPKFSELQKSAPVSINELVRQVTQSDSDLLLEKFAVTSWLLWHKRNQDRLHIPSEPYNQVLILAHAFLNEYLSVTTEEKTEKPKPHQVRWKPLSSNFYKVNFDGAIFKESNTGGLGVVIRDYTGMVIATLSQKVHGTHIVEMIEALAARKAILFAKEVGVFDAEFEGDAETVIRDL</sequence>
<feature type="region of interest" description="Disordered" evidence="1">
    <location>
        <begin position="169"/>
        <end position="196"/>
    </location>
</feature>
<dbReference type="Pfam" id="PF13456">
    <property type="entry name" value="RVT_3"/>
    <property type="match status" value="1"/>
</dbReference>
<dbReference type="InterPro" id="IPR036691">
    <property type="entry name" value="Endo/exonu/phosph_ase_sf"/>
</dbReference>
<organism evidence="5">
    <name type="scientific">Fagus sylvatica</name>
    <name type="common">Beechnut</name>
    <dbReference type="NCBI Taxonomy" id="28930"/>
    <lineage>
        <taxon>Eukaryota</taxon>
        <taxon>Viridiplantae</taxon>
        <taxon>Streptophyta</taxon>
        <taxon>Embryophyta</taxon>
        <taxon>Tracheophyta</taxon>
        <taxon>Spermatophyta</taxon>
        <taxon>Magnoliopsida</taxon>
        <taxon>eudicotyledons</taxon>
        <taxon>Gunneridae</taxon>
        <taxon>Pentapetalae</taxon>
        <taxon>rosids</taxon>
        <taxon>fabids</taxon>
        <taxon>Fagales</taxon>
        <taxon>Fagaceae</taxon>
        <taxon>Fagus</taxon>
    </lineage>
</organism>
<gene>
    <name evidence="5" type="ORF">FSB_LOCUS54610</name>
</gene>
<feature type="domain" description="Reverse transcriptase zinc-binding" evidence="3">
    <location>
        <begin position="696"/>
        <end position="791"/>
    </location>
</feature>
<protein>
    <recommendedName>
        <fullName evidence="6">CCHC-type domain-containing protein</fullName>
    </recommendedName>
</protein>